<accession>A0ACA9Q7K3</accession>
<proteinExistence type="predicted"/>
<name>A0ACA9Q7K3_9GLOM</name>
<gene>
    <name evidence="1" type="ORF">RPERSI_LOCUS12695</name>
</gene>
<evidence type="ECO:0000313" key="2">
    <source>
        <dbReference type="Proteomes" id="UP000789920"/>
    </source>
</evidence>
<comment type="caution">
    <text evidence="1">The sequence shown here is derived from an EMBL/GenBank/DDBJ whole genome shotgun (WGS) entry which is preliminary data.</text>
</comment>
<reference evidence="1" key="1">
    <citation type="submission" date="2021-06" db="EMBL/GenBank/DDBJ databases">
        <authorList>
            <person name="Kallberg Y."/>
            <person name="Tangrot J."/>
            <person name="Rosling A."/>
        </authorList>
    </citation>
    <scope>NUCLEOTIDE SEQUENCE</scope>
    <source>
        <strain evidence="1">MA461A</strain>
    </source>
</reference>
<protein>
    <submittedName>
        <fullName evidence="1">21900_t:CDS:1</fullName>
    </submittedName>
</protein>
<dbReference type="EMBL" id="CAJVQC010027391">
    <property type="protein sequence ID" value="CAG8736336.1"/>
    <property type="molecule type" value="Genomic_DNA"/>
</dbReference>
<evidence type="ECO:0000313" key="1">
    <source>
        <dbReference type="EMBL" id="CAG8736336.1"/>
    </source>
</evidence>
<organism evidence="1 2">
    <name type="scientific">Racocetra persica</name>
    <dbReference type="NCBI Taxonomy" id="160502"/>
    <lineage>
        <taxon>Eukaryota</taxon>
        <taxon>Fungi</taxon>
        <taxon>Fungi incertae sedis</taxon>
        <taxon>Mucoromycota</taxon>
        <taxon>Glomeromycotina</taxon>
        <taxon>Glomeromycetes</taxon>
        <taxon>Diversisporales</taxon>
        <taxon>Gigasporaceae</taxon>
        <taxon>Racocetra</taxon>
    </lineage>
</organism>
<keyword evidence="2" id="KW-1185">Reference proteome</keyword>
<dbReference type="Proteomes" id="UP000789920">
    <property type="component" value="Unassembled WGS sequence"/>
</dbReference>
<sequence>IESNESRNRIKDVPIPNDLRRMTKRRNDVDGEGGAFERDVNVMMVKHKNKISDVDKRREKHEWKNKNLPDLEISDQTVMDQDAG</sequence>
<feature type="non-terminal residue" evidence="1">
    <location>
        <position position="1"/>
    </location>
</feature>